<dbReference type="Gene3D" id="3.40.50.1010">
    <property type="entry name" value="5'-nuclease"/>
    <property type="match status" value="1"/>
</dbReference>
<keyword evidence="3" id="KW-0540">Nuclease</keyword>
<dbReference type="CDD" id="cd18732">
    <property type="entry name" value="PIN_MtVapC4-C5_like"/>
    <property type="match status" value="1"/>
</dbReference>
<gene>
    <name evidence="8" type="ORF">ACFO8M_06740</name>
</gene>
<dbReference type="RefSeq" id="WP_387972304.1">
    <property type="nucleotide sequence ID" value="NZ_JBHRWO010000006.1"/>
</dbReference>
<evidence type="ECO:0000256" key="4">
    <source>
        <dbReference type="ARBA" id="ARBA00022723"/>
    </source>
</evidence>
<evidence type="ECO:0000256" key="1">
    <source>
        <dbReference type="ARBA" id="ARBA00001946"/>
    </source>
</evidence>
<keyword evidence="5" id="KW-0378">Hydrolase</keyword>
<comment type="similarity">
    <text evidence="7">Belongs to the PINc/VapC protein family.</text>
</comment>
<dbReference type="EMBL" id="JBHRWO010000006">
    <property type="protein sequence ID" value="MFC3492177.1"/>
    <property type="molecule type" value="Genomic_DNA"/>
</dbReference>
<keyword evidence="2" id="KW-1277">Toxin-antitoxin system</keyword>
<dbReference type="InterPro" id="IPR050556">
    <property type="entry name" value="Type_II_TA_system_RNase"/>
</dbReference>
<evidence type="ECO:0000256" key="5">
    <source>
        <dbReference type="ARBA" id="ARBA00022801"/>
    </source>
</evidence>
<dbReference type="PANTHER" id="PTHR33653">
    <property type="entry name" value="RIBONUCLEASE VAPC2"/>
    <property type="match status" value="1"/>
</dbReference>
<organism evidence="8 9">
    <name type="scientific">Glycomyces rhizosphaerae</name>
    <dbReference type="NCBI Taxonomy" id="2054422"/>
    <lineage>
        <taxon>Bacteria</taxon>
        <taxon>Bacillati</taxon>
        <taxon>Actinomycetota</taxon>
        <taxon>Actinomycetes</taxon>
        <taxon>Glycomycetales</taxon>
        <taxon>Glycomycetaceae</taxon>
        <taxon>Glycomyces</taxon>
    </lineage>
</organism>
<dbReference type="Proteomes" id="UP001595712">
    <property type="component" value="Unassembled WGS sequence"/>
</dbReference>
<keyword evidence="9" id="KW-1185">Reference proteome</keyword>
<sequence>MTERAPRYEFGVLDTSVVIDFDLLPREGLPDSSAISAVTLAELHAGPHAARSDVLEQARRQQVLNWAQQSFRNPLPFDEGSAQVFGTVSLLTLAAGRKPRTFTADLMIASIAIRNQLPLFTRNPKDFEPLESLLEVKAV</sequence>
<dbReference type="SUPFAM" id="SSF88723">
    <property type="entry name" value="PIN domain-like"/>
    <property type="match status" value="1"/>
</dbReference>
<reference evidence="9" key="1">
    <citation type="journal article" date="2019" name="Int. J. Syst. Evol. Microbiol.">
        <title>The Global Catalogue of Microorganisms (GCM) 10K type strain sequencing project: providing services to taxonomists for standard genome sequencing and annotation.</title>
        <authorList>
            <consortium name="The Broad Institute Genomics Platform"/>
            <consortium name="The Broad Institute Genome Sequencing Center for Infectious Disease"/>
            <person name="Wu L."/>
            <person name="Ma J."/>
        </authorList>
    </citation>
    <scope>NUCLEOTIDE SEQUENCE [LARGE SCALE GENOMIC DNA]</scope>
    <source>
        <strain evidence="9">CGMCC 4.7396</strain>
    </source>
</reference>
<evidence type="ECO:0000313" key="8">
    <source>
        <dbReference type="EMBL" id="MFC3492177.1"/>
    </source>
</evidence>
<keyword evidence="6" id="KW-0460">Magnesium</keyword>
<accession>A0ABV7PUC9</accession>
<evidence type="ECO:0000256" key="7">
    <source>
        <dbReference type="ARBA" id="ARBA00038093"/>
    </source>
</evidence>
<comment type="caution">
    <text evidence="8">The sequence shown here is derived from an EMBL/GenBank/DDBJ whole genome shotgun (WGS) entry which is preliminary data.</text>
</comment>
<name>A0ABV7PUC9_9ACTN</name>
<dbReference type="InterPro" id="IPR029060">
    <property type="entry name" value="PIN-like_dom_sf"/>
</dbReference>
<evidence type="ECO:0000256" key="2">
    <source>
        <dbReference type="ARBA" id="ARBA00022649"/>
    </source>
</evidence>
<dbReference type="PANTHER" id="PTHR33653:SF1">
    <property type="entry name" value="RIBONUCLEASE VAPC2"/>
    <property type="match status" value="1"/>
</dbReference>
<protein>
    <submittedName>
        <fullName evidence="8">Type II toxin-antitoxin system VapC family toxin</fullName>
    </submittedName>
</protein>
<evidence type="ECO:0000256" key="6">
    <source>
        <dbReference type="ARBA" id="ARBA00022842"/>
    </source>
</evidence>
<comment type="cofactor">
    <cofactor evidence="1">
        <name>Mg(2+)</name>
        <dbReference type="ChEBI" id="CHEBI:18420"/>
    </cofactor>
</comment>
<proteinExistence type="inferred from homology"/>
<evidence type="ECO:0000313" key="9">
    <source>
        <dbReference type="Proteomes" id="UP001595712"/>
    </source>
</evidence>
<evidence type="ECO:0000256" key="3">
    <source>
        <dbReference type="ARBA" id="ARBA00022722"/>
    </source>
</evidence>
<keyword evidence="4" id="KW-0479">Metal-binding</keyword>